<feature type="region of interest" description="Disordered" evidence="1">
    <location>
        <begin position="1"/>
        <end position="23"/>
    </location>
</feature>
<proteinExistence type="predicted"/>
<accession>A0ABP8E641</accession>
<dbReference type="RefSeq" id="WP_344798272.1">
    <property type="nucleotide sequence ID" value="NZ_BAABAU010000005.1"/>
</dbReference>
<dbReference type="Pfam" id="PF14155">
    <property type="entry name" value="DUF4307"/>
    <property type="match status" value="1"/>
</dbReference>
<reference evidence="4" key="1">
    <citation type="journal article" date="2019" name="Int. J. Syst. Evol. Microbiol.">
        <title>The Global Catalogue of Microorganisms (GCM) 10K type strain sequencing project: providing services to taxonomists for standard genome sequencing and annotation.</title>
        <authorList>
            <consortium name="The Broad Institute Genomics Platform"/>
            <consortium name="The Broad Institute Genome Sequencing Center for Infectious Disease"/>
            <person name="Wu L."/>
            <person name="Ma J."/>
        </authorList>
    </citation>
    <scope>NUCLEOTIDE SEQUENCE [LARGE SCALE GENOMIC DNA]</scope>
    <source>
        <strain evidence="4">JCM 17442</strain>
    </source>
</reference>
<evidence type="ECO:0000256" key="1">
    <source>
        <dbReference type="SAM" id="MobiDB-lite"/>
    </source>
</evidence>
<dbReference type="Proteomes" id="UP001501594">
    <property type="component" value="Unassembled WGS sequence"/>
</dbReference>
<organism evidence="3 4">
    <name type="scientific">Frondihabitans peucedani</name>
    <dbReference type="NCBI Taxonomy" id="598626"/>
    <lineage>
        <taxon>Bacteria</taxon>
        <taxon>Bacillati</taxon>
        <taxon>Actinomycetota</taxon>
        <taxon>Actinomycetes</taxon>
        <taxon>Micrococcales</taxon>
        <taxon>Microbacteriaceae</taxon>
        <taxon>Frondihabitans</taxon>
    </lineage>
</organism>
<evidence type="ECO:0000256" key="2">
    <source>
        <dbReference type="SAM" id="Phobius"/>
    </source>
</evidence>
<comment type="caution">
    <text evidence="3">The sequence shown here is derived from an EMBL/GenBank/DDBJ whole genome shotgun (WGS) entry which is preliminary data.</text>
</comment>
<keyword evidence="2" id="KW-1133">Transmembrane helix</keyword>
<evidence type="ECO:0000313" key="3">
    <source>
        <dbReference type="EMBL" id="GAA4267712.1"/>
    </source>
</evidence>
<sequence length="157" mass="16985">MAPSPTKSTGRDDRTPRGDGVGRAARGETALDVRYGRTRSYRLRRRWIAVIVGGAFVIVFGAWVIFAAFDGTSATVETNDAGYVIHDDHSATVRSEVSVDPGTRVDCAVEVLNSGFDVVGWKIVHLPPSTAQANTYTTDITTMNRGVTGLIDKCWLP</sequence>
<protein>
    <recommendedName>
        <fullName evidence="5">DUF4307 domain-containing protein</fullName>
    </recommendedName>
</protein>
<keyword evidence="4" id="KW-1185">Reference proteome</keyword>
<name>A0ABP8E641_9MICO</name>
<keyword evidence="2" id="KW-0472">Membrane</keyword>
<feature type="transmembrane region" description="Helical" evidence="2">
    <location>
        <begin position="47"/>
        <end position="69"/>
    </location>
</feature>
<evidence type="ECO:0008006" key="5">
    <source>
        <dbReference type="Google" id="ProtNLM"/>
    </source>
</evidence>
<evidence type="ECO:0000313" key="4">
    <source>
        <dbReference type="Proteomes" id="UP001501594"/>
    </source>
</evidence>
<dbReference type="EMBL" id="BAABAU010000005">
    <property type="protein sequence ID" value="GAA4267712.1"/>
    <property type="molecule type" value="Genomic_DNA"/>
</dbReference>
<gene>
    <name evidence="3" type="ORF">GCM10022256_33240</name>
</gene>
<dbReference type="InterPro" id="IPR025443">
    <property type="entry name" value="DUF4307"/>
</dbReference>
<keyword evidence="2" id="KW-0812">Transmembrane</keyword>